<reference evidence="1" key="3">
    <citation type="submission" date="2018-07" db="EMBL/GenBank/DDBJ databases">
        <title>WGS assembly of Glycine max.</title>
        <authorList>
            <person name="Schmutz J."/>
            <person name="Cannon S."/>
            <person name="Schlueter J."/>
            <person name="Ma J."/>
            <person name="Mitros T."/>
            <person name="Nelson W."/>
            <person name="Hyten D."/>
            <person name="Song Q."/>
            <person name="Thelen J."/>
            <person name="Cheng J."/>
            <person name="Xu D."/>
            <person name="Hellsten U."/>
            <person name="May G."/>
            <person name="Yu Y."/>
            <person name="Sakurai T."/>
            <person name="Umezawa T."/>
            <person name="Bhattacharyya M."/>
            <person name="Sandhu D."/>
            <person name="Valliyodan B."/>
            <person name="Lindquist E."/>
            <person name="Peto M."/>
            <person name="Grant D."/>
            <person name="Shu S."/>
            <person name="Goodstein D."/>
            <person name="Barry K."/>
            <person name="Futrell-Griggs M."/>
            <person name="Abernathy B."/>
            <person name="Du J."/>
            <person name="Tian Z."/>
            <person name="Zhu L."/>
            <person name="Gill N."/>
            <person name="Joshi T."/>
            <person name="Libault M."/>
            <person name="Sethuraman A."/>
            <person name="Zhang X."/>
            <person name="Shinozaki K."/>
            <person name="Nguyen H."/>
            <person name="Wing R."/>
            <person name="Cregan P."/>
            <person name="Specht J."/>
            <person name="Grimwood J."/>
            <person name="Rokhsar D."/>
            <person name="Stacey G."/>
            <person name="Shoemaker R."/>
            <person name="Jackson S."/>
        </authorList>
    </citation>
    <scope>NUCLEOTIDE SEQUENCE</scope>
    <source>
        <tissue evidence="1">Callus</tissue>
    </source>
</reference>
<dbReference type="Proteomes" id="UP000008827">
    <property type="component" value="Chromosome 2"/>
</dbReference>
<keyword evidence="3" id="KW-1185">Reference proteome</keyword>
<gene>
    <name evidence="1" type="ORF">GLYMA_02G080300</name>
</gene>
<dbReference type="EnsemblPlants" id="KRH70270">
    <property type="protein sequence ID" value="KRH70270"/>
    <property type="gene ID" value="GLYMA_02G080300"/>
</dbReference>
<evidence type="ECO:0000313" key="2">
    <source>
        <dbReference type="EnsemblPlants" id="KRH70270"/>
    </source>
</evidence>
<name>A0A0R0KTV0_SOYBN</name>
<dbReference type="InParanoid" id="A0A0R0KTV0"/>
<accession>A0A0R0KTV0</accession>
<evidence type="ECO:0000313" key="3">
    <source>
        <dbReference type="Proteomes" id="UP000008827"/>
    </source>
</evidence>
<reference evidence="1 2" key="1">
    <citation type="journal article" date="2010" name="Nature">
        <title>Genome sequence of the palaeopolyploid soybean.</title>
        <authorList>
            <person name="Schmutz J."/>
            <person name="Cannon S.B."/>
            <person name="Schlueter J."/>
            <person name="Ma J."/>
            <person name="Mitros T."/>
            <person name="Nelson W."/>
            <person name="Hyten D.L."/>
            <person name="Song Q."/>
            <person name="Thelen J.J."/>
            <person name="Cheng J."/>
            <person name="Xu D."/>
            <person name="Hellsten U."/>
            <person name="May G.D."/>
            <person name="Yu Y."/>
            <person name="Sakurai T."/>
            <person name="Umezawa T."/>
            <person name="Bhattacharyya M.K."/>
            <person name="Sandhu D."/>
            <person name="Valliyodan B."/>
            <person name="Lindquist E."/>
            <person name="Peto M."/>
            <person name="Grant D."/>
            <person name="Shu S."/>
            <person name="Goodstein D."/>
            <person name="Barry K."/>
            <person name="Futrell-Griggs M."/>
            <person name="Abernathy B."/>
            <person name="Du J."/>
            <person name="Tian Z."/>
            <person name="Zhu L."/>
            <person name="Gill N."/>
            <person name="Joshi T."/>
            <person name="Libault M."/>
            <person name="Sethuraman A."/>
            <person name="Zhang X.-C."/>
            <person name="Shinozaki K."/>
            <person name="Nguyen H.T."/>
            <person name="Wing R.A."/>
            <person name="Cregan P."/>
            <person name="Specht J."/>
            <person name="Grimwood J."/>
            <person name="Rokhsar D."/>
            <person name="Stacey G."/>
            <person name="Shoemaker R.C."/>
            <person name="Jackson S.A."/>
        </authorList>
    </citation>
    <scope>NUCLEOTIDE SEQUENCE</scope>
    <source>
        <strain evidence="2">cv. Williams 82</strain>
        <tissue evidence="1">Callus</tissue>
    </source>
</reference>
<evidence type="ECO:0000313" key="1">
    <source>
        <dbReference type="EMBL" id="KRH70270.1"/>
    </source>
</evidence>
<proteinExistence type="predicted"/>
<dbReference type="Gramene" id="KRH70270">
    <property type="protein sequence ID" value="KRH70270"/>
    <property type="gene ID" value="GLYMA_02G080300"/>
</dbReference>
<sequence>MWRVIYNELQISLVPMKALIMIGRKLHVMVHLSTPNRLRNIIGCLLRRLGFLLRSYYISQM</sequence>
<protein>
    <submittedName>
        <fullName evidence="1 2">Uncharacterized protein</fullName>
    </submittedName>
</protein>
<organism evidence="1">
    <name type="scientific">Glycine max</name>
    <name type="common">Soybean</name>
    <name type="synonym">Glycine hispida</name>
    <dbReference type="NCBI Taxonomy" id="3847"/>
    <lineage>
        <taxon>Eukaryota</taxon>
        <taxon>Viridiplantae</taxon>
        <taxon>Streptophyta</taxon>
        <taxon>Embryophyta</taxon>
        <taxon>Tracheophyta</taxon>
        <taxon>Spermatophyta</taxon>
        <taxon>Magnoliopsida</taxon>
        <taxon>eudicotyledons</taxon>
        <taxon>Gunneridae</taxon>
        <taxon>Pentapetalae</taxon>
        <taxon>rosids</taxon>
        <taxon>fabids</taxon>
        <taxon>Fabales</taxon>
        <taxon>Fabaceae</taxon>
        <taxon>Papilionoideae</taxon>
        <taxon>50 kb inversion clade</taxon>
        <taxon>NPAAA clade</taxon>
        <taxon>indigoferoid/millettioid clade</taxon>
        <taxon>Phaseoleae</taxon>
        <taxon>Glycine</taxon>
        <taxon>Glycine subgen. Soja</taxon>
    </lineage>
</organism>
<reference evidence="2" key="2">
    <citation type="submission" date="2018-02" db="UniProtKB">
        <authorList>
            <consortium name="EnsemblPlants"/>
        </authorList>
    </citation>
    <scope>IDENTIFICATION</scope>
    <source>
        <strain evidence="2">Williams 82</strain>
    </source>
</reference>
<dbReference type="AlphaFoldDB" id="A0A0R0KTV0"/>
<dbReference type="EMBL" id="CM000835">
    <property type="protein sequence ID" value="KRH70270.1"/>
    <property type="molecule type" value="Genomic_DNA"/>
</dbReference>